<dbReference type="InterPro" id="IPR002885">
    <property type="entry name" value="PPR_rpt"/>
</dbReference>
<dbReference type="PANTHER" id="PTHR47926:SF342">
    <property type="entry name" value="TETRATRICOPEPTIDE-LIKE HELICAL DOMAIN-CONTAINING PROTEIN-RELATED"/>
    <property type="match status" value="1"/>
</dbReference>
<reference evidence="4" key="2">
    <citation type="submission" date="2025-08" db="UniProtKB">
        <authorList>
            <consortium name="RefSeq"/>
        </authorList>
    </citation>
    <scope>IDENTIFICATION</scope>
    <source>
        <tissue evidence="4">Leaf</tissue>
    </source>
</reference>
<evidence type="ECO:0000313" key="4">
    <source>
        <dbReference type="RefSeq" id="XP_056698365.1"/>
    </source>
</evidence>
<evidence type="ECO:0000313" key="3">
    <source>
        <dbReference type="Proteomes" id="UP000813463"/>
    </source>
</evidence>
<dbReference type="Pfam" id="PF01535">
    <property type="entry name" value="PPR"/>
    <property type="match status" value="1"/>
</dbReference>
<dbReference type="SUPFAM" id="SSF48452">
    <property type="entry name" value="TPR-like"/>
    <property type="match status" value="1"/>
</dbReference>
<dbReference type="RefSeq" id="XP_056698365.1">
    <property type="nucleotide sequence ID" value="XM_056842387.1"/>
</dbReference>
<dbReference type="InterPro" id="IPR011990">
    <property type="entry name" value="TPR-like_helical_dom_sf"/>
</dbReference>
<organism evidence="3 4">
    <name type="scientific">Spinacia oleracea</name>
    <name type="common">Spinach</name>
    <dbReference type="NCBI Taxonomy" id="3562"/>
    <lineage>
        <taxon>Eukaryota</taxon>
        <taxon>Viridiplantae</taxon>
        <taxon>Streptophyta</taxon>
        <taxon>Embryophyta</taxon>
        <taxon>Tracheophyta</taxon>
        <taxon>Spermatophyta</taxon>
        <taxon>Magnoliopsida</taxon>
        <taxon>eudicotyledons</taxon>
        <taxon>Gunneridae</taxon>
        <taxon>Pentapetalae</taxon>
        <taxon>Caryophyllales</taxon>
        <taxon>Chenopodiaceae</taxon>
        <taxon>Chenopodioideae</taxon>
        <taxon>Anserineae</taxon>
        <taxon>Spinacia</taxon>
    </lineage>
</organism>
<feature type="repeat" description="PPR" evidence="2">
    <location>
        <begin position="402"/>
        <end position="436"/>
    </location>
</feature>
<dbReference type="InterPro" id="IPR046848">
    <property type="entry name" value="E_motif"/>
</dbReference>
<dbReference type="Proteomes" id="UP000813463">
    <property type="component" value="Chromosome 4"/>
</dbReference>
<evidence type="ECO:0000256" key="1">
    <source>
        <dbReference type="ARBA" id="ARBA00022737"/>
    </source>
</evidence>
<keyword evidence="3" id="KW-1185">Reference proteome</keyword>
<name>A0ABM3RRY3_SPIOL</name>
<feature type="repeat" description="PPR" evidence="2">
    <location>
        <begin position="437"/>
        <end position="472"/>
    </location>
</feature>
<dbReference type="Pfam" id="PF20431">
    <property type="entry name" value="E_motif"/>
    <property type="match status" value="1"/>
</dbReference>
<accession>A0ABM3RRY3</accession>
<keyword evidence="1" id="KW-0677">Repeat</keyword>
<evidence type="ECO:0000256" key="2">
    <source>
        <dbReference type="PROSITE-ProRule" id="PRU00708"/>
    </source>
</evidence>
<feature type="repeat" description="PPR" evidence="2">
    <location>
        <begin position="199"/>
        <end position="233"/>
    </location>
</feature>
<proteinExistence type="predicted"/>
<feature type="repeat" description="PPR" evidence="2">
    <location>
        <begin position="98"/>
        <end position="132"/>
    </location>
</feature>
<dbReference type="Pfam" id="PF13041">
    <property type="entry name" value="PPR_2"/>
    <property type="match status" value="3"/>
</dbReference>
<reference evidence="3" key="1">
    <citation type="journal article" date="2021" name="Nat. Commun.">
        <title>Genomic analyses provide insights into spinach domestication and the genetic basis of agronomic traits.</title>
        <authorList>
            <person name="Cai X."/>
            <person name="Sun X."/>
            <person name="Xu C."/>
            <person name="Sun H."/>
            <person name="Wang X."/>
            <person name="Ge C."/>
            <person name="Zhang Z."/>
            <person name="Wang Q."/>
            <person name="Fei Z."/>
            <person name="Jiao C."/>
            <person name="Wang Q."/>
        </authorList>
    </citation>
    <scope>NUCLEOTIDE SEQUENCE [LARGE SCALE GENOMIC DNA]</scope>
    <source>
        <strain evidence="3">cv. Varoflay</strain>
    </source>
</reference>
<dbReference type="PROSITE" id="PS51375">
    <property type="entry name" value="PPR"/>
    <property type="match status" value="4"/>
</dbReference>
<dbReference type="NCBIfam" id="TIGR00756">
    <property type="entry name" value="PPR"/>
    <property type="match status" value="4"/>
</dbReference>
<dbReference type="PANTHER" id="PTHR47926">
    <property type="entry name" value="PENTATRICOPEPTIDE REPEAT-CONTAINING PROTEIN"/>
    <property type="match status" value="1"/>
</dbReference>
<gene>
    <name evidence="4" type="primary">LOC110794435</name>
</gene>
<dbReference type="GeneID" id="110794435"/>
<dbReference type="Gene3D" id="1.25.40.10">
    <property type="entry name" value="Tetratricopeptide repeat domain"/>
    <property type="match status" value="5"/>
</dbReference>
<sequence length="581" mass="64374">MLNQKNHAISISRQITAFASHLVRFNCTQIHHQSPSFYSSVLKSIKNPTNLFPLHAQIVTTGATFNHVSLSNNLMNAYVSAGLISNAQKAFDQIPDKNVVSWTILISGLTKRGFYDEGLELFGKMVGSGLMPNEVTISSILPAFANLGLNLMGKSVHCFWVRCRFEHNVVVETSLVDMYCRFGRIIDARTLFDEMPVRNIVSWNVIISGYANNGMGNDALYLFNLMRNNGVSLDYFTIMSLILACFQSSKGRTSSTIHGLIIRIGYSKEQKIQTALIDMYTSGNFINEAYGVYNEMAVKDMVAWTLMLKAFSSGQYWSKAVQHFRELMRVYYMSLDSTALVSMISCVNCSGALPQGRLIHALVVKRGFNNDVFVGSALISMYANCGDLDSAKKYFSGMEMKDITCWNAMIRAVGVNGNGSDAVHLLWRMEELGVNPNESTFVSVLSACSHAGLVDEGIQIFHFMVKRKGIIPNKQHYACLVDLLGRSGRLDEAHLVIAKMPLLPHSGVYGALLSACKVYGNTKVGAEIYQQLLKLDFTDAGHLCSVSNLYSSVGDWEGTEMSYAVLRSKGMKKDPGYSLIE</sequence>
<dbReference type="InterPro" id="IPR046960">
    <property type="entry name" value="PPR_At4g14850-like_plant"/>
</dbReference>
<protein>
    <submittedName>
        <fullName evidence="4">Pentatricopeptide repeat-containing protein At1g69350, mitochondrial isoform X1</fullName>
    </submittedName>
</protein>